<keyword evidence="1 2" id="KW-0175">Coiled coil</keyword>
<evidence type="ECO:0000256" key="2">
    <source>
        <dbReference type="SAM" id="Coils"/>
    </source>
</evidence>
<name>A0A133VJW4_9EURY</name>
<dbReference type="PANTHER" id="PTHR45916">
    <property type="entry name" value="STRUCTURAL MAINTENANCE OF CHROMOSOMES PROTEIN 5"/>
    <property type="match status" value="1"/>
</dbReference>
<feature type="coiled-coil region" evidence="2">
    <location>
        <begin position="191"/>
        <end position="420"/>
    </location>
</feature>
<feature type="coiled-coil region" evidence="2">
    <location>
        <begin position="448"/>
        <end position="507"/>
    </location>
</feature>
<evidence type="ECO:0000256" key="1">
    <source>
        <dbReference type="ARBA" id="ARBA00023054"/>
    </source>
</evidence>
<dbReference type="AlphaFoldDB" id="A0A133VJW4"/>
<sequence length="640" mass="74807">MISSRDIEMSENEEPKTYVKEIILENFMSYDYARIPVKQGLNVISGPNGAGKSSILLALSVALGQSHTERSRKLSDLIRRGEEMARVSVVFDNSPKNGRRPISDADTDSYVLSRYLQDDGTYWHEANYETVTKEEVKRILSQLSINPDNMLIVMHQGMIDVFGAIDAQERLETVEEAVGLSEYRERILKARKNLSHKLSEEESINDMLEEAQETLNHWEEEYERYKKKKNLLEKKEKLEREYAWAKWWNQKERVDKLESKMREKKEELQQIVRDLEKTQKKKQKAEQSLEKLDQEIEDFYRDLTRYESEKSKAEGKIEILKKLKNNSENLNALPIDIASLDTNFEEAEENTEEVRNRLADLKKERRQTREKYTDHSVREAVLEFRREMVEENISDIEKDLNRSRTELDELEAEAKSKGSKVRVERNSRDILEDIRVTNAQISGLDDVSEDAEMMYQDHKDRLEELKEKAEEAEKNRKKALEKLEIRKERWRTEIQDLLKKVRNTYRQILERVNAIGDVRMINPDDIEEAGLELTVGFRGTAPQTLDAYTQSGGERSTSIMCFLLALQQHIKSPIRALDEFELHMDPRNRQMMMRELLNLMEEKNNQYLIITPGRLVEIEEVPNVIAVQNAAGSSEVKVAD</sequence>
<dbReference type="GO" id="GO:0003697">
    <property type="term" value="F:single-stranded DNA binding"/>
    <property type="evidence" value="ECO:0007669"/>
    <property type="project" value="TreeGrafter"/>
</dbReference>
<evidence type="ECO:0000259" key="3">
    <source>
        <dbReference type="Pfam" id="PF02463"/>
    </source>
</evidence>
<dbReference type="PANTHER" id="PTHR45916:SF1">
    <property type="entry name" value="STRUCTURAL MAINTENANCE OF CHROMOSOMES PROTEIN 5"/>
    <property type="match status" value="1"/>
</dbReference>
<dbReference type="InterPro" id="IPR003395">
    <property type="entry name" value="RecF/RecN/SMC_N"/>
</dbReference>
<feature type="domain" description="RecF/RecN/SMC N-terminal" evidence="3">
    <location>
        <begin position="18"/>
        <end position="612"/>
    </location>
</feature>
<reference evidence="4 5" key="1">
    <citation type="journal article" date="2016" name="Sci. Rep.">
        <title>Metabolic traits of an uncultured archaeal lineage -MSBL1- from brine pools of the Red Sea.</title>
        <authorList>
            <person name="Mwirichia R."/>
            <person name="Alam I."/>
            <person name="Rashid M."/>
            <person name="Vinu M."/>
            <person name="Ba-Alawi W."/>
            <person name="Anthony Kamau A."/>
            <person name="Kamanda Ngugi D."/>
            <person name="Goker M."/>
            <person name="Klenk H.P."/>
            <person name="Bajic V."/>
            <person name="Stingl U."/>
        </authorList>
    </citation>
    <scope>NUCLEOTIDE SEQUENCE [LARGE SCALE GENOMIC DNA]</scope>
    <source>
        <strain evidence="4">SCGC-AAA382C18</strain>
    </source>
</reference>
<dbReference type="Gene3D" id="3.40.50.300">
    <property type="entry name" value="P-loop containing nucleotide triphosphate hydrolases"/>
    <property type="match status" value="2"/>
</dbReference>
<evidence type="ECO:0000313" key="4">
    <source>
        <dbReference type="EMBL" id="KXB06733.1"/>
    </source>
</evidence>
<dbReference type="GO" id="GO:0030915">
    <property type="term" value="C:Smc5-Smc6 complex"/>
    <property type="evidence" value="ECO:0007669"/>
    <property type="project" value="TreeGrafter"/>
</dbReference>
<dbReference type="InterPro" id="IPR027417">
    <property type="entry name" value="P-loop_NTPase"/>
</dbReference>
<gene>
    <name evidence="4" type="ORF">AKJ52_01705</name>
</gene>
<evidence type="ECO:0000313" key="5">
    <source>
        <dbReference type="Proteomes" id="UP000070404"/>
    </source>
</evidence>
<dbReference type="SUPFAM" id="SSF57997">
    <property type="entry name" value="Tropomyosin"/>
    <property type="match status" value="1"/>
</dbReference>
<dbReference type="Pfam" id="PF02463">
    <property type="entry name" value="SMC_N"/>
    <property type="match status" value="1"/>
</dbReference>
<protein>
    <recommendedName>
        <fullName evidence="3">RecF/RecN/SMC N-terminal domain-containing protein</fullName>
    </recommendedName>
</protein>
<dbReference type="EMBL" id="LHYF01000026">
    <property type="protein sequence ID" value="KXB06733.1"/>
    <property type="molecule type" value="Genomic_DNA"/>
</dbReference>
<dbReference type="Gene3D" id="1.10.287.1490">
    <property type="match status" value="1"/>
</dbReference>
<dbReference type="SUPFAM" id="SSF52540">
    <property type="entry name" value="P-loop containing nucleoside triphosphate hydrolases"/>
    <property type="match status" value="2"/>
</dbReference>
<dbReference type="GO" id="GO:0000724">
    <property type="term" value="P:double-strand break repair via homologous recombination"/>
    <property type="evidence" value="ECO:0007669"/>
    <property type="project" value="TreeGrafter"/>
</dbReference>
<accession>A0A133VJW4</accession>
<keyword evidence="5" id="KW-1185">Reference proteome</keyword>
<organism evidence="4 5">
    <name type="scientific">candidate division MSBL1 archaeon SCGC-AAA382C18</name>
    <dbReference type="NCBI Taxonomy" id="1698281"/>
    <lineage>
        <taxon>Archaea</taxon>
        <taxon>Methanobacteriati</taxon>
        <taxon>Methanobacteriota</taxon>
        <taxon>candidate division MSBL1</taxon>
    </lineage>
</organism>
<dbReference type="Proteomes" id="UP000070404">
    <property type="component" value="Unassembled WGS sequence"/>
</dbReference>
<proteinExistence type="predicted"/>
<comment type="caution">
    <text evidence="4">The sequence shown here is derived from an EMBL/GenBank/DDBJ whole genome shotgun (WGS) entry which is preliminary data.</text>
</comment>